<protein>
    <recommendedName>
        <fullName evidence="1">Metaxin glutathione S-transferase domain-containing protein</fullName>
    </recommendedName>
</protein>
<dbReference type="Gene3D" id="1.20.1050.10">
    <property type="match status" value="1"/>
</dbReference>
<dbReference type="InterPro" id="IPR050931">
    <property type="entry name" value="Mito_Protein_Transport_Metaxin"/>
</dbReference>
<dbReference type="CDD" id="cd03193">
    <property type="entry name" value="GST_C_Metaxin"/>
    <property type="match status" value="1"/>
</dbReference>
<keyword evidence="3" id="KW-1185">Reference proteome</keyword>
<dbReference type="EMBL" id="CADEPM010000006">
    <property type="protein sequence ID" value="CAB3408104.1"/>
    <property type="molecule type" value="Genomic_DNA"/>
</dbReference>
<dbReference type="Proteomes" id="UP000494206">
    <property type="component" value="Unassembled WGS sequence"/>
</dbReference>
<dbReference type="Pfam" id="PF17171">
    <property type="entry name" value="GST_C_6"/>
    <property type="match status" value="1"/>
</dbReference>
<dbReference type="OrthoDB" id="5809458at2759"/>
<evidence type="ECO:0000259" key="1">
    <source>
        <dbReference type="Pfam" id="PF17171"/>
    </source>
</evidence>
<sequence length="198" mass="23398">MYPIIDIDGHTFSNIMEGLDYLLAKYNKTIDNGLIPFERAQAVAISALLDELTWMLAFSRGNNFSWMRDDRRILEDFSKFHLYIWRNLIVPRLQSKTRRRARGYGLFGKKAKEEVAGRSEAMLEALSALLNSNKYFFNVKEPSWLDCKAFAVLVQFKYTPYQNEARTKQFMRERTPNLMSFVTRMKDDFWSDWNTTKD</sequence>
<proteinExistence type="predicted"/>
<reference evidence="2 3" key="1">
    <citation type="submission" date="2020-04" db="EMBL/GenBank/DDBJ databases">
        <authorList>
            <person name="Laetsch R D."/>
            <person name="Stevens L."/>
            <person name="Kumar S."/>
            <person name="Blaxter L. M."/>
        </authorList>
    </citation>
    <scope>NUCLEOTIDE SEQUENCE [LARGE SCALE GENOMIC DNA]</scope>
</reference>
<dbReference type="InterPro" id="IPR036282">
    <property type="entry name" value="Glutathione-S-Trfase_C_sf"/>
</dbReference>
<accession>A0A8S1FAD1</accession>
<comment type="caution">
    <text evidence="2">The sequence shown here is derived from an EMBL/GenBank/DDBJ whole genome shotgun (WGS) entry which is preliminary data.</text>
</comment>
<dbReference type="PANTHER" id="PTHR12289">
    <property type="entry name" value="METAXIN RELATED"/>
    <property type="match status" value="1"/>
</dbReference>
<feature type="domain" description="Metaxin glutathione S-transferase" evidence="1">
    <location>
        <begin position="121"/>
        <end position="185"/>
    </location>
</feature>
<name>A0A8S1FAD1_9PELO</name>
<dbReference type="PANTHER" id="PTHR12289:SF41">
    <property type="entry name" value="FAILED AXON CONNECTIONS-RELATED"/>
    <property type="match status" value="1"/>
</dbReference>
<gene>
    <name evidence="2" type="ORF">CBOVIS_LOCUS9929</name>
</gene>
<dbReference type="SUPFAM" id="SSF47616">
    <property type="entry name" value="GST C-terminal domain-like"/>
    <property type="match status" value="1"/>
</dbReference>
<evidence type="ECO:0000313" key="2">
    <source>
        <dbReference type="EMBL" id="CAB3408104.1"/>
    </source>
</evidence>
<evidence type="ECO:0000313" key="3">
    <source>
        <dbReference type="Proteomes" id="UP000494206"/>
    </source>
</evidence>
<dbReference type="GO" id="GO:0005737">
    <property type="term" value="C:cytoplasm"/>
    <property type="evidence" value="ECO:0007669"/>
    <property type="project" value="TreeGrafter"/>
</dbReference>
<dbReference type="AlphaFoldDB" id="A0A8S1FAD1"/>
<dbReference type="InterPro" id="IPR033468">
    <property type="entry name" value="Metaxin_GST"/>
</dbReference>
<organism evidence="2 3">
    <name type="scientific">Caenorhabditis bovis</name>
    <dbReference type="NCBI Taxonomy" id="2654633"/>
    <lineage>
        <taxon>Eukaryota</taxon>
        <taxon>Metazoa</taxon>
        <taxon>Ecdysozoa</taxon>
        <taxon>Nematoda</taxon>
        <taxon>Chromadorea</taxon>
        <taxon>Rhabditida</taxon>
        <taxon>Rhabditina</taxon>
        <taxon>Rhabditomorpha</taxon>
        <taxon>Rhabditoidea</taxon>
        <taxon>Rhabditidae</taxon>
        <taxon>Peloderinae</taxon>
        <taxon>Caenorhabditis</taxon>
    </lineage>
</organism>